<dbReference type="SUPFAM" id="SSF52374">
    <property type="entry name" value="Nucleotidylyl transferase"/>
    <property type="match status" value="1"/>
</dbReference>
<evidence type="ECO:0000259" key="3">
    <source>
        <dbReference type="PROSITE" id="PS51462"/>
    </source>
</evidence>
<organism evidence="4 5">
    <name type="scientific">Comamonas jiangduensis</name>
    <dbReference type="NCBI Taxonomy" id="1194168"/>
    <lineage>
        <taxon>Bacteria</taxon>
        <taxon>Pseudomonadati</taxon>
        <taxon>Pseudomonadota</taxon>
        <taxon>Betaproteobacteria</taxon>
        <taxon>Burkholderiales</taxon>
        <taxon>Comamonadaceae</taxon>
        <taxon>Comamonas</taxon>
    </lineage>
</organism>
<dbReference type="InterPro" id="IPR014729">
    <property type="entry name" value="Rossmann-like_a/b/a_fold"/>
</dbReference>
<dbReference type="Pfam" id="PF00293">
    <property type="entry name" value="NUDIX"/>
    <property type="match status" value="1"/>
</dbReference>
<dbReference type="NCBIfam" id="TIGR00125">
    <property type="entry name" value="cyt_tran_rel"/>
    <property type="match status" value="1"/>
</dbReference>
<protein>
    <submittedName>
        <fullName evidence="4">Bifunctional nicotinamide-nucleotide adenylyltransferase/Nudix hydroxylase</fullName>
    </submittedName>
</protein>
<dbReference type="Gene3D" id="3.90.79.10">
    <property type="entry name" value="Nucleoside Triphosphate Pyrophosphohydrolase"/>
    <property type="match status" value="1"/>
</dbReference>
<keyword evidence="5" id="KW-1185">Reference proteome</keyword>
<evidence type="ECO:0000313" key="5">
    <source>
        <dbReference type="Proteomes" id="UP001567350"/>
    </source>
</evidence>
<dbReference type="EMBL" id="JBGJLR010000002">
    <property type="protein sequence ID" value="MEZ2738438.1"/>
    <property type="molecule type" value="Genomic_DNA"/>
</dbReference>
<feature type="domain" description="Nudix hydrolase" evidence="3">
    <location>
        <begin position="208"/>
        <end position="344"/>
    </location>
</feature>
<dbReference type="GO" id="GO:0016779">
    <property type="term" value="F:nucleotidyltransferase activity"/>
    <property type="evidence" value="ECO:0007669"/>
    <property type="project" value="UniProtKB-KW"/>
</dbReference>
<proteinExistence type="predicted"/>
<reference evidence="4 5" key="1">
    <citation type="submission" date="2024-08" db="EMBL/GenBank/DDBJ databases">
        <authorList>
            <person name="Feng Z."/>
            <person name="Ronholm J."/>
        </authorList>
    </citation>
    <scope>NUCLEOTIDE SEQUENCE [LARGE SCALE GENOMIC DNA]</scope>
    <source>
        <strain evidence="4 5">4-AB0-8</strain>
    </source>
</reference>
<dbReference type="Proteomes" id="UP001567350">
    <property type="component" value="Unassembled WGS sequence"/>
</dbReference>
<evidence type="ECO:0000313" key="4">
    <source>
        <dbReference type="EMBL" id="MEZ2738438.1"/>
    </source>
</evidence>
<dbReference type="PANTHER" id="PTHR21342">
    <property type="entry name" value="PHOSPHOPANTETHEINE ADENYLYLTRANSFERASE"/>
    <property type="match status" value="1"/>
</dbReference>
<keyword evidence="2 4" id="KW-0548">Nucleotidyltransferase</keyword>
<name>A0ABV4I9C1_9BURK</name>
<dbReference type="SUPFAM" id="SSF55811">
    <property type="entry name" value="Nudix"/>
    <property type="match status" value="1"/>
</dbReference>
<dbReference type="InterPro" id="IPR004821">
    <property type="entry name" value="Cyt_trans-like"/>
</dbReference>
<dbReference type="RefSeq" id="WP_370890540.1">
    <property type="nucleotide sequence ID" value="NZ_JBGJLR010000002.1"/>
</dbReference>
<accession>A0ABV4I9C1</accession>
<evidence type="ECO:0000256" key="2">
    <source>
        <dbReference type="ARBA" id="ARBA00022695"/>
    </source>
</evidence>
<evidence type="ECO:0000256" key="1">
    <source>
        <dbReference type="ARBA" id="ARBA00022679"/>
    </source>
</evidence>
<dbReference type="InterPro" id="IPR015797">
    <property type="entry name" value="NUDIX_hydrolase-like_dom_sf"/>
</dbReference>
<sequence length="358" mass="39778">MPVPYHAPHTAVLIGRFQPFHLGHLALLHQALQTAEQVVVVLGSAFQARSPKNPFTWQERATLIRSSLPAADAARVHCVPVRDYYDEPRWVQAVMAAVHTQVPPGARVALVGHFKDDSSNYLARFPGWELLSLPRQGDFDGTPTRELYWNLANLPHDALWAQLAPLLPAPVAEWLRDWQTSADYTALRAEWRMLSGYHAAWASAPYPPVFVTVDGLLLCHSHVLLIQRGHAPGLGLWALPGGFVEPRDTLWQSCLRELEEETALPLNTDTLQTALQGVEVFDHPDRSLRGRTITHVFVFHVPGTQLPPVQGGDDAATARWVPLGDLPGLETQMFEDHFHVLRRCLARFGTAGLPVALP</sequence>
<dbReference type="Gene3D" id="3.40.50.620">
    <property type="entry name" value="HUPs"/>
    <property type="match status" value="1"/>
</dbReference>
<dbReference type="Pfam" id="PF01467">
    <property type="entry name" value="CTP_transf_like"/>
    <property type="match status" value="1"/>
</dbReference>
<keyword evidence="1" id="KW-0808">Transferase</keyword>
<dbReference type="PROSITE" id="PS51462">
    <property type="entry name" value="NUDIX"/>
    <property type="match status" value="1"/>
</dbReference>
<gene>
    <name evidence="4" type="ORF">ACBP88_03015</name>
</gene>
<comment type="caution">
    <text evidence="4">The sequence shown here is derived from an EMBL/GenBank/DDBJ whole genome shotgun (WGS) entry which is preliminary data.</text>
</comment>
<dbReference type="CDD" id="cd18873">
    <property type="entry name" value="NUDIX_NadM_like"/>
    <property type="match status" value="1"/>
</dbReference>
<dbReference type="InterPro" id="IPR000086">
    <property type="entry name" value="NUDIX_hydrolase_dom"/>
</dbReference>
<dbReference type="PANTHER" id="PTHR21342:SF0">
    <property type="entry name" value="BIFUNCTIONAL NMN ADENYLYLTRANSFERASE_NUDIX HYDROLASE"/>
    <property type="match status" value="1"/>
</dbReference>